<feature type="region of interest" description="Disordered" evidence="1">
    <location>
        <begin position="323"/>
        <end position="348"/>
    </location>
</feature>
<evidence type="ECO:0000313" key="2">
    <source>
        <dbReference type="EMBL" id="KAB8187667.1"/>
    </source>
</evidence>
<dbReference type="RefSeq" id="WP_139572114.1">
    <property type="nucleotide sequence ID" value="NZ_VDMA02000001.1"/>
</dbReference>
<comment type="caution">
    <text evidence="2">The sequence shown here is derived from an EMBL/GenBank/DDBJ whole genome shotgun (WGS) entry which is preliminary data.</text>
</comment>
<sequence length="348" mass="37502">MLPLGDKNLEVRIWIEDPALAGCMGARMLAHAAVASLPLAATVSVVLLSGSPERYNLAVEDGVRRALNTRAREVVAFDCTTMIEADLAMRSAMAISLPDRFEGMHGALLRLRRRNAAEAPSRTGTVALLGASGAGKSHIIARFLADPEYEVTVLAEDWFVACADTGRAYFFPERRVLLKHETAAMYSRSGSAPEPSYPDPADGARALYDADRLFASAYASDDGGEAVIDTLVVLRAESPAAPHFRRLRSEDAQWIRTGEYSAYYQANEQLLDGSSEIFTLAQTERRLANLVRLAGRTSAFVFAGSRALDGHAVLRALLSAGPEPDPYHSRGSPAQVSQDADGAQGVEH</sequence>
<proteinExistence type="predicted"/>
<accession>A0A5N6C4I3</accession>
<dbReference type="AlphaFoldDB" id="A0A5N6C4I3"/>
<organism evidence="2 3">
    <name type="scientific">Microbispora catharanthi</name>
    <dbReference type="NCBI Taxonomy" id="1712871"/>
    <lineage>
        <taxon>Bacteria</taxon>
        <taxon>Bacillati</taxon>
        <taxon>Actinomycetota</taxon>
        <taxon>Actinomycetes</taxon>
        <taxon>Streptosporangiales</taxon>
        <taxon>Streptosporangiaceae</taxon>
        <taxon>Microbispora</taxon>
    </lineage>
</organism>
<gene>
    <name evidence="2" type="ORF">FH610_000355</name>
</gene>
<reference evidence="2 3" key="1">
    <citation type="submission" date="2019-10" db="EMBL/GenBank/DDBJ databases">
        <title>Nonomuraea sp. nov., isolated from Phyllanthus amarus.</title>
        <authorList>
            <person name="Klykleung N."/>
            <person name="Tanasupawat S."/>
        </authorList>
    </citation>
    <scope>NUCLEOTIDE SEQUENCE [LARGE SCALE GENOMIC DNA]</scope>
    <source>
        <strain evidence="2 3">CR1-09</strain>
    </source>
</reference>
<protein>
    <submittedName>
        <fullName evidence="2">Uncharacterized protein</fullName>
    </submittedName>
</protein>
<evidence type="ECO:0000313" key="3">
    <source>
        <dbReference type="Proteomes" id="UP000313066"/>
    </source>
</evidence>
<keyword evidence="3" id="KW-1185">Reference proteome</keyword>
<name>A0A5N6C4I3_9ACTN</name>
<dbReference type="EMBL" id="VDMA02000001">
    <property type="protein sequence ID" value="KAB8187667.1"/>
    <property type="molecule type" value="Genomic_DNA"/>
</dbReference>
<dbReference type="Proteomes" id="UP000313066">
    <property type="component" value="Unassembled WGS sequence"/>
</dbReference>
<evidence type="ECO:0000256" key="1">
    <source>
        <dbReference type="SAM" id="MobiDB-lite"/>
    </source>
</evidence>